<feature type="compositionally biased region" description="Basic and acidic residues" evidence="1">
    <location>
        <begin position="374"/>
        <end position="383"/>
    </location>
</feature>
<evidence type="ECO:0000256" key="1">
    <source>
        <dbReference type="SAM" id="MobiDB-lite"/>
    </source>
</evidence>
<feature type="domain" description="F-box" evidence="2">
    <location>
        <begin position="75"/>
        <end position="121"/>
    </location>
</feature>
<dbReference type="InterPro" id="IPR001810">
    <property type="entry name" value="F-box_dom"/>
</dbReference>
<dbReference type="EMBL" id="JAFCIX010000464">
    <property type="protein sequence ID" value="KAH6589399.1"/>
    <property type="molecule type" value="Genomic_DNA"/>
</dbReference>
<reference evidence="3 4" key="1">
    <citation type="submission" date="2021-02" db="EMBL/GenBank/DDBJ databases">
        <title>Variation within the Batrachochytrium salamandrivorans European outbreak.</title>
        <authorList>
            <person name="Kelly M."/>
            <person name="Pasmans F."/>
            <person name="Shea T.P."/>
            <person name="Munoz J.F."/>
            <person name="Carranza S."/>
            <person name="Cuomo C.A."/>
            <person name="Martel A."/>
        </authorList>
    </citation>
    <scope>NUCLEOTIDE SEQUENCE [LARGE SCALE GENOMIC DNA]</scope>
    <source>
        <strain evidence="3 4">AMFP18/2</strain>
    </source>
</reference>
<gene>
    <name evidence="3" type="ORF">BASA50_010053</name>
</gene>
<comment type="caution">
    <text evidence="3">The sequence shown here is derived from an EMBL/GenBank/DDBJ whole genome shotgun (WGS) entry which is preliminary data.</text>
</comment>
<dbReference type="InterPro" id="IPR036047">
    <property type="entry name" value="F-box-like_dom_sf"/>
</dbReference>
<evidence type="ECO:0000313" key="4">
    <source>
        <dbReference type="Proteomes" id="UP001648503"/>
    </source>
</evidence>
<evidence type="ECO:0000259" key="2">
    <source>
        <dbReference type="PROSITE" id="PS50181"/>
    </source>
</evidence>
<feature type="region of interest" description="Disordered" evidence="1">
    <location>
        <begin position="374"/>
        <end position="404"/>
    </location>
</feature>
<accession>A0ABQ8EZL0</accession>
<dbReference type="Proteomes" id="UP001648503">
    <property type="component" value="Unassembled WGS sequence"/>
</dbReference>
<organism evidence="3 4">
    <name type="scientific">Batrachochytrium salamandrivorans</name>
    <dbReference type="NCBI Taxonomy" id="1357716"/>
    <lineage>
        <taxon>Eukaryota</taxon>
        <taxon>Fungi</taxon>
        <taxon>Fungi incertae sedis</taxon>
        <taxon>Chytridiomycota</taxon>
        <taxon>Chytridiomycota incertae sedis</taxon>
        <taxon>Chytridiomycetes</taxon>
        <taxon>Rhizophydiales</taxon>
        <taxon>Rhizophydiales incertae sedis</taxon>
        <taxon>Batrachochytrium</taxon>
    </lineage>
</organism>
<name>A0ABQ8EZL0_9FUNG</name>
<dbReference type="Pfam" id="PF12937">
    <property type="entry name" value="F-box-like"/>
    <property type="match status" value="1"/>
</dbReference>
<dbReference type="PROSITE" id="PS50181">
    <property type="entry name" value="FBOX"/>
    <property type="match status" value="1"/>
</dbReference>
<dbReference type="SUPFAM" id="SSF81383">
    <property type="entry name" value="F-box domain"/>
    <property type="match status" value="1"/>
</dbReference>
<proteinExistence type="predicted"/>
<keyword evidence="4" id="KW-1185">Reference proteome</keyword>
<protein>
    <recommendedName>
        <fullName evidence="2">F-box domain-containing protein</fullName>
    </recommendedName>
</protein>
<sequence length="470" mass="52390">MRGWDQQQGGDAAFVGHLPYRKEMPEEAPTGISSVISHKAFDCDSRPDTGRSISVNASVNAAASSAAVVGELIARPPHAHVPSEVWLRVFSRLNHTLLLRVSTVCKRWWAISVDQLLWKRLCYLHGVLVEGTVFVLMQDLSLSNQPLQIDWKSRFMEHMKRQQKDLPLSELLCGLSHTNPLQEMTMVVPSLSIRLSESARLPRSPIHCRQCYQDNSSNLGSLIPTTSFSSHPLGAVLPLTLRYTVDSTDQPLPAHMLAGGNDTLDHTPTGYNFMLCSQNEHVSPYLAWRTVVRSSPSFLLHTLQEGCYWAPSNPRHLSVSPSSSDLLLLTPNALVRSMQESRFAVDNPRSIRGVQTPFSASVDRVQQEVRHLSLGGDHGRELGGEDGNDQENSRTLPSWTTPRGMDNNEIILMAGQMTANGHQHHRQWVSKVSVPSMFIIADQDSGMNTLQQEPTYNRLPPSMLFRSDNI</sequence>
<evidence type="ECO:0000313" key="3">
    <source>
        <dbReference type="EMBL" id="KAH6589399.1"/>
    </source>
</evidence>
<dbReference type="Gene3D" id="1.20.1280.50">
    <property type="match status" value="1"/>
</dbReference>